<evidence type="ECO:0000256" key="11">
    <source>
        <dbReference type="ARBA" id="ARBA00023242"/>
    </source>
</evidence>
<dbReference type="GO" id="GO:0070034">
    <property type="term" value="F:telomerase RNA binding"/>
    <property type="evidence" value="ECO:0007669"/>
    <property type="project" value="TreeGrafter"/>
</dbReference>
<keyword evidence="5 13" id="KW-0808">Transferase</keyword>
<evidence type="ECO:0000256" key="10">
    <source>
        <dbReference type="ARBA" id="ARBA00022918"/>
    </source>
</evidence>
<evidence type="ECO:0000256" key="7">
    <source>
        <dbReference type="ARBA" id="ARBA00022723"/>
    </source>
</evidence>
<dbReference type="Pfam" id="PF00078">
    <property type="entry name" value="RVT_1"/>
    <property type="match status" value="1"/>
</dbReference>
<keyword evidence="17" id="KW-1185">Reference proteome</keyword>
<dbReference type="InterPro" id="IPR049139">
    <property type="entry name" value="TERT_C"/>
</dbReference>
<dbReference type="AlphaFoldDB" id="A0A9W8HQU8"/>
<dbReference type="SMART" id="SM00975">
    <property type="entry name" value="Telomerase_RBD"/>
    <property type="match status" value="1"/>
</dbReference>
<feature type="compositionally biased region" description="Basic and acidic residues" evidence="14">
    <location>
        <begin position="345"/>
        <end position="359"/>
    </location>
</feature>
<comment type="caution">
    <text evidence="16">The sequence shown here is derived from an EMBL/GenBank/DDBJ whole genome shotgun (WGS) entry which is preliminary data.</text>
</comment>
<dbReference type="Gene3D" id="1.10.132.70">
    <property type="match status" value="1"/>
</dbReference>
<dbReference type="PROSITE" id="PS50878">
    <property type="entry name" value="RT_POL"/>
    <property type="match status" value="1"/>
</dbReference>
<comment type="function">
    <text evidence="13">Telomerase is a ribonucleoprotein enzyme essential for the replication of chromosome termini in most eukaryotes. It elongates telomeres. It is a reverse transcriptase that adds simple sequence repeats to chromosome ends by copying a template sequence within the RNA component of the enzyme.</text>
</comment>
<keyword evidence="11 13" id="KW-0539">Nucleus</keyword>
<keyword evidence="6 13" id="KW-0548">Nucleotidyltransferase</keyword>
<feature type="domain" description="Reverse transcriptase" evidence="15">
    <location>
        <begin position="575"/>
        <end position="915"/>
    </location>
</feature>
<keyword evidence="4 13" id="KW-0158">Chromosome</keyword>
<accession>A0A9W8HQU8</accession>
<gene>
    <name evidence="16" type="primary">EST2</name>
    <name evidence="16" type="ORF">GGI15_001115</name>
</gene>
<dbReference type="Pfam" id="PF21399">
    <property type="entry name" value="TERT_C"/>
    <property type="match status" value="1"/>
</dbReference>
<comment type="catalytic activity">
    <reaction evidence="12 13">
        <text>DNA(n) + a 2'-deoxyribonucleoside 5'-triphosphate = DNA(n+1) + diphosphate</text>
        <dbReference type="Rhea" id="RHEA:22508"/>
        <dbReference type="Rhea" id="RHEA-COMP:17339"/>
        <dbReference type="Rhea" id="RHEA-COMP:17340"/>
        <dbReference type="ChEBI" id="CHEBI:33019"/>
        <dbReference type="ChEBI" id="CHEBI:61560"/>
        <dbReference type="ChEBI" id="CHEBI:173112"/>
        <dbReference type="EC" id="2.7.7.49"/>
    </reaction>
</comment>
<organism evidence="16 17">
    <name type="scientific">Coemansia interrupta</name>
    <dbReference type="NCBI Taxonomy" id="1126814"/>
    <lineage>
        <taxon>Eukaryota</taxon>
        <taxon>Fungi</taxon>
        <taxon>Fungi incertae sedis</taxon>
        <taxon>Zoopagomycota</taxon>
        <taxon>Kickxellomycotina</taxon>
        <taxon>Kickxellomycetes</taxon>
        <taxon>Kickxellales</taxon>
        <taxon>Kickxellaceae</taxon>
        <taxon>Coemansia</taxon>
    </lineage>
</organism>
<protein>
    <recommendedName>
        <fullName evidence="3 13">Telomerase reverse transcriptase</fullName>
        <ecNumber evidence="2 13">2.7.7.49</ecNumber>
    </recommendedName>
    <alternativeName>
        <fullName evidence="13">Telomerase catalytic subunit</fullName>
    </alternativeName>
</protein>
<feature type="region of interest" description="Disordered" evidence="14">
    <location>
        <begin position="199"/>
        <end position="235"/>
    </location>
</feature>
<evidence type="ECO:0000256" key="13">
    <source>
        <dbReference type="RuleBase" id="RU365061"/>
    </source>
</evidence>
<dbReference type="Proteomes" id="UP001140172">
    <property type="component" value="Unassembled WGS sequence"/>
</dbReference>
<evidence type="ECO:0000256" key="12">
    <source>
        <dbReference type="ARBA" id="ARBA00048173"/>
    </source>
</evidence>
<keyword evidence="8 13" id="KW-0460">Magnesium</keyword>
<name>A0A9W8HQU8_9FUNG</name>
<proteinExistence type="inferred from homology"/>
<evidence type="ECO:0000256" key="4">
    <source>
        <dbReference type="ARBA" id="ARBA00022454"/>
    </source>
</evidence>
<comment type="similarity">
    <text evidence="1 13">Belongs to the reverse transcriptase family. Telomerase subfamily.</text>
</comment>
<dbReference type="GO" id="GO:0042162">
    <property type="term" value="F:telomeric DNA binding"/>
    <property type="evidence" value="ECO:0007669"/>
    <property type="project" value="TreeGrafter"/>
</dbReference>
<dbReference type="PANTHER" id="PTHR12066:SF0">
    <property type="entry name" value="TELOMERASE REVERSE TRANSCRIPTASE"/>
    <property type="match status" value="1"/>
</dbReference>
<dbReference type="PANTHER" id="PTHR12066">
    <property type="entry name" value="TELOMERASE REVERSE TRANSCRIPTASE"/>
    <property type="match status" value="1"/>
</dbReference>
<evidence type="ECO:0000256" key="9">
    <source>
        <dbReference type="ARBA" id="ARBA00022895"/>
    </source>
</evidence>
<dbReference type="GO" id="GO:0000781">
    <property type="term" value="C:chromosome, telomeric region"/>
    <property type="evidence" value="ECO:0007669"/>
    <property type="project" value="UniProtKB-SubCell"/>
</dbReference>
<dbReference type="GO" id="GO:0007004">
    <property type="term" value="P:telomere maintenance via telomerase"/>
    <property type="evidence" value="ECO:0007669"/>
    <property type="project" value="TreeGrafter"/>
</dbReference>
<dbReference type="OrthoDB" id="289721at2759"/>
<dbReference type="EMBL" id="JANBUM010000038">
    <property type="protein sequence ID" value="KAJ2786954.1"/>
    <property type="molecule type" value="Genomic_DNA"/>
</dbReference>
<evidence type="ECO:0000256" key="5">
    <source>
        <dbReference type="ARBA" id="ARBA00022679"/>
    </source>
</evidence>
<feature type="compositionally biased region" description="Basic and acidic residues" evidence="14">
    <location>
        <begin position="199"/>
        <end position="213"/>
    </location>
</feature>
<dbReference type="Pfam" id="PF12009">
    <property type="entry name" value="Telomerase_RBD"/>
    <property type="match status" value="1"/>
</dbReference>
<evidence type="ECO:0000256" key="3">
    <source>
        <dbReference type="ARBA" id="ARBA00016182"/>
    </source>
</evidence>
<dbReference type="SUPFAM" id="SSF56672">
    <property type="entry name" value="DNA/RNA polymerases"/>
    <property type="match status" value="1"/>
</dbReference>
<dbReference type="EC" id="2.7.7.49" evidence="2 13"/>
<evidence type="ECO:0000256" key="14">
    <source>
        <dbReference type="SAM" id="MobiDB-lite"/>
    </source>
</evidence>
<dbReference type="InterPro" id="IPR000477">
    <property type="entry name" value="RT_dom"/>
</dbReference>
<keyword evidence="7 13" id="KW-0479">Metal-binding</keyword>
<dbReference type="GO" id="GO:0046872">
    <property type="term" value="F:metal ion binding"/>
    <property type="evidence" value="ECO:0007669"/>
    <property type="project" value="UniProtKB-KW"/>
</dbReference>
<dbReference type="GO" id="GO:0000333">
    <property type="term" value="C:telomerase catalytic core complex"/>
    <property type="evidence" value="ECO:0007669"/>
    <property type="project" value="TreeGrafter"/>
</dbReference>
<dbReference type="PRINTS" id="PR01365">
    <property type="entry name" value="TELOMERASERT"/>
</dbReference>
<evidence type="ECO:0000313" key="17">
    <source>
        <dbReference type="Proteomes" id="UP001140172"/>
    </source>
</evidence>
<dbReference type="Gene3D" id="1.10.357.90">
    <property type="match status" value="1"/>
</dbReference>
<evidence type="ECO:0000256" key="2">
    <source>
        <dbReference type="ARBA" id="ARBA00012493"/>
    </source>
</evidence>
<dbReference type="InterPro" id="IPR003545">
    <property type="entry name" value="Telomerase_RT"/>
</dbReference>
<feature type="region of interest" description="Disordered" evidence="14">
    <location>
        <begin position="343"/>
        <end position="372"/>
    </location>
</feature>
<evidence type="ECO:0000256" key="1">
    <source>
        <dbReference type="ARBA" id="ARBA00008001"/>
    </source>
</evidence>
<evidence type="ECO:0000256" key="8">
    <source>
        <dbReference type="ARBA" id="ARBA00022842"/>
    </source>
</evidence>
<dbReference type="InterPro" id="IPR021891">
    <property type="entry name" value="Telomerase_RBD"/>
</dbReference>
<keyword evidence="10 13" id="KW-0695">RNA-directed DNA polymerase</keyword>
<sequence>MSASLFSGCYPVVSTLRGYMEILLDDFQPSAVGDRGEFRRFLDTTIVGHGPVTRSHARAEPADTLSSNVVNIVGKILGEAVNRLDAGTKYNRLKRAAEQNVLTAGYTTRTENHENTVRGSNCLTNKHVNSAVLELDKTHWRMLHDHIGDRALEMLLTETSLFIFLRNQSYQQICGPPFICSSKKRKLTIEVDHIDEMLARDPSSDAPGQRDDDQPPPPKQPCNRRNRQPVEPSHFVAPADSCNIDILRRRMLYNMPTTTRCANSKHKKRLDWKLVSSFAFNRHDTAKDLLEHIFSQTPQFAVDPSPRLTALAARMLKLHRKFCYRLHLFKLCPAPWQTGNSKAAVDLDKSEDQRIESDSYHGTGSGSSQASGISATQSKEILEFLNLNSDPDSSLFSMSIPTELSPPTPEKTPLQSPVLEPFKPQKVPANLLEMASSHKQVFMFLQRCIQGVIPRDLIGGKKNHRELYKLLRLLIGAGCYDTLPLHDFIPRFVVDEVGSWLGDVDQEQQFGIYAGFIYWVLTEFVIQLVRSFFYATEASAKESTLYYYRSDVWANATKDAWHILVNDMYSKKRLGNPRYRHSRDVIQYHRMRLIPKETSFRAIVNMKRTYVLRQKFLTADSMRMTSDKYDQYSWFGSSYRHCEVLAAMRTLCAMHPKVAGSSVTCTNDVRARLQTYKNCEQVKHVLSNGGILYMAKCDIRRAFDTINQDKLLELLRERILSKDSNYALHKFWYASLGSDIDKRNAYRATHLSDVSSFEAVLRSMSKRSKQMIFGDWCESRFIYMEEIYQIIEKVVRENLVLSSIGMLEQHTGIPQGSTLSTMLCNLFYGQLEHEYLSPIVDPACTLIMRLVDDFLIVSTSREQVAEALERLTEGFPEYGCQLNADKTLANFDVSIGGRHVNRTFGDLFPWCGKLVSSKTLDVMIDFANMAQLGRIEHSMRISTPGLNQRGLLRHRMLSNVRPRMIPLFMDVGFNSIGTVRLNLYQHFVVCAKKLHVFYRLIPARSSQEQLFGVISDVIKTVYVMMRSACSNNGSFSAVDVTWLGLYAFYAVLLPKHARYVQLLKRIKAILDQPKFVRVGARLDTVVASPLNKTVLTIKY</sequence>
<keyword evidence="9 13" id="KW-0779">Telomere</keyword>
<reference evidence="16" key="1">
    <citation type="submission" date="2022-07" db="EMBL/GenBank/DDBJ databases">
        <title>Phylogenomic reconstructions and comparative analyses of Kickxellomycotina fungi.</title>
        <authorList>
            <person name="Reynolds N.K."/>
            <person name="Stajich J.E."/>
            <person name="Barry K."/>
            <person name="Grigoriev I.V."/>
            <person name="Crous P."/>
            <person name="Smith M.E."/>
        </authorList>
    </citation>
    <scope>NUCLEOTIDE SEQUENCE</scope>
    <source>
        <strain evidence="16">BCRC 34489</strain>
    </source>
</reference>
<evidence type="ECO:0000256" key="6">
    <source>
        <dbReference type="ARBA" id="ARBA00022695"/>
    </source>
</evidence>
<evidence type="ECO:0000259" key="15">
    <source>
        <dbReference type="PROSITE" id="PS50878"/>
    </source>
</evidence>
<comment type="subcellular location">
    <subcellularLocation>
        <location evidence="13">Nucleus</location>
    </subcellularLocation>
    <subcellularLocation>
        <location evidence="13">Chromosome</location>
        <location evidence="13">Telomere</location>
    </subcellularLocation>
</comment>
<dbReference type="CDD" id="cd01648">
    <property type="entry name" value="TERT"/>
    <property type="match status" value="1"/>
</dbReference>
<dbReference type="GO" id="GO:0003720">
    <property type="term" value="F:telomerase activity"/>
    <property type="evidence" value="ECO:0007669"/>
    <property type="project" value="InterPro"/>
</dbReference>
<evidence type="ECO:0000313" key="16">
    <source>
        <dbReference type="EMBL" id="KAJ2786954.1"/>
    </source>
</evidence>
<dbReference type="InterPro" id="IPR043502">
    <property type="entry name" value="DNA/RNA_pol_sf"/>
</dbReference>